<gene>
    <name evidence="2" type="ORF">K402DRAFT_200697</name>
</gene>
<feature type="region of interest" description="Disordered" evidence="1">
    <location>
        <begin position="58"/>
        <end position="82"/>
    </location>
</feature>
<organism evidence="2 3">
    <name type="scientific">Aulographum hederae CBS 113979</name>
    <dbReference type="NCBI Taxonomy" id="1176131"/>
    <lineage>
        <taxon>Eukaryota</taxon>
        <taxon>Fungi</taxon>
        <taxon>Dikarya</taxon>
        <taxon>Ascomycota</taxon>
        <taxon>Pezizomycotina</taxon>
        <taxon>Dothideomycetes</taxon>
        <taxon>Pleosporomycetidae</taxon>
        <taxon>Aulographales</taxon>
        <taxon>Aulographaceae</taxon>
    </lineage>
</organism>
<dbReference type="Proteomes" id="UP000800041">
    <property type="component" value="Unassembled WGS sequence"/>
</dbReference>
<evidence type="ECO:0000313" key="2">
    <source>
        <dbReference type="EMBL" id="KAF1990646.1"/>
    </source>
</evidence>
<proteinExistence type="predicted"/>
<evidence type="ECO:0000256" key="1">
    <source>
        <dbReference type="SAM" id="MobiDB-lite"/>
    </source>
</evidence>
<reference evidence="2" key="1">
    <citation type="journal article" date="2020" name="Stud. Mycol.">
        <title>101 Dothideomycetes genomes: a test case for predicting lifestyles and emergence of pathogens.</title>
        <authorList>
            <person name="Haridas S."/>
            <person name="Albert R."/>
            <person name="Binder M."/>
            <person name="Bloem J."/>
            <person name="Labutti K."/>
            <person name="Salamov A."/>
            <person name="Andreopoulos B."/>
            <person name="Baker S."/>
            <person name="Barry K."/>
            <person name="Bills G."/>
            <person name="Bluhm B."/>
            <person name="Cannon C."/>
            <person name="Castanera R."/>
            <person name="Culley D."/>
            <person name="Daum C."/>
            <person name="Ezra D."/>
            <person name="Gonzalez J."/>
            <person name="Henrissat B."/>
            <person name="Kuo A."/>
            <person name="Liang C."/>
            <person name="Lipzen A."/>
            <person name="Lutzoni F."/>
            <person name="Magnuson J."/>
            <person name="Mondo S."/>
            <person name="Nolan M."/>
            <person name="Ohm R."/>
            <person name="Pangilinan J."/>
            <person name="Park H.-J."/>
            <person name="Ramirez L."/>
            <person name="Alfaro M."/>
            <person name="Sun H."/>
            <person name="Tritt A."/>
            <person name="Yoshinaga Y."/>
            <person name="Zwiers L.-H."/>
            <person name="Turgeon B."/>
            <person name="Goodwin S."/>
            <person name="Spatafora J."/>
            <person name="Crous P."/>
            <person name="Grigoriev I."/>
        </authorList>
    </citation>
    <scope>NUCLEOTIDE SEQUENCE</scope>
    <source>
        <strain evidence="2">CBS 113979</strain>
    </source>
</reference>
<keyword evidence="3" id="KW-1185">Reference proteome</keyword>
<name>A0A6G1HBP7_9PEZI</name>
<dbReference type="AlphaFoldDB" id="A0A6G1HBP7"/>
<accession>A0A6G1HBP7</accession>
<protein>
    <submittedName>
        <fullName evidence="2">Uncharacterized protein</fullName>
    </submittedName>
</protein>
<evidence type="ECO:0000313" key="3">
    <source>
        <dbReference type="Proteomes" id="UP000800041"/>
    </source>
</evidence>
<sequence>MSSHHPLRPSHALRYDAACLVWHGEGIKSRPCKASTTKPFHRPVRQAAELDRQAWSATPGKTWGWSGGGANHGEAGDLGADDGVSGGNADGFVAVLLGSLDRNGGDRSEHVGL</sequence>
<dbReference type="EMBL" id="ML977141">
    <property type="protein sequence ID" value="KAF1990646.1"/>
    <property type="molecule type" value="Genomic_DNA"/>
</dbReference>